<proteinExistence type="inferred from homology"/>
<feature type="transmembrane region" description="Helical" evidence="7">
    <location>
        <begin position="174"/>
        <end position="191"/>
    </location>
</feature>
<dbReference type="HAMAP" id="MF_00038">
    <property type="entry name" value="MraY"/>
    <property type="match status" value="1"/>
</dbReference>
<feature type="transmembrane region" description="Helical" evidence="7">
    <location>
        <begin position="272"/>
        <end position="293"/>
    </location>
</feature>
<dbReference type="GO" id="GO:0071555">
    <property type="term" value="P:cell wall organization"/>
    <property type="evidence" value="ECO:0007669"/>
    <property type="project" value="UniProtKB-KW"/>
</dbReference>
<dbReference type="CDD" id="cd06852">
    <property type="entry name" value="GT_MraY"/>
    <property type="match status" value="1"/>
</dbReference>
<dbReference type="PANTHER" id="PTHR22926">
    <property type="entry name" value="PHOSPHO-N-ACETYLMURAMOYL-PENTAPEPTIDE-TRANSFERASE"/>
    <property type="match status" value="1"/>
</dbReference>
<keyword evidence="7" id="KW-0573">Peptidoglycan synthesis</keyword>
<evidence type="ECO:0000256" key="2">
    <source>
        <dbReference type="ARBA" id="ARBA00005583"/>
    </source>
</evidence>
<reference evidence="10 11" key="1">
    <citation type="journal article" date="2015" name="Nature">
        <title>rRNA introns, odd ribosomes, and small enigmatic genomes across a large radiation of phyla.</title>
        <authorList>
            <person name="Brown C.T."/>
            <person name="Hug L.A."/>
            <person name="Thomas B.C."/>
            <person name="Sharon I."/>
            <person name="Castelle C.J."/>
            <person name="Singh A."/>
            <person name="Wilkins M.J."/>
            <person name="Williams K.H."/>
            <person name="Banfield J.F."/>
        </authorList>
    </citation>
    <scope>NUCLEOTIDE SEQUENCE [LARGE SCALE GENOMIC DNA]</scope>
</reference>
<dbReference type="EMBL" id="LCBL01000001">
    <property type="protein sequence ID" value="KKS09855.1"/>
    <property type="molecule type" value="Genomic_DNA"/>
</dbReference>
<evidence type="ECO:0000256" key="3">
    <source>
        <dbReference type="ARBA" id="ARBA00022679"/>
    </source>
</evidence>
<dbReference type="GO" id="GO:0051992">
    <property type="term" value="F:UDP-N-acetylmuramoyl-L-alanyl-D-glutamyl-meso-2,6-diaminopimelyl-D-alanyl-D-alanine:undecaprenyl-phosphate transferase activity"/>
    <property type="evidence" value="ECO:0007669"/>
    <property type="project" value="RHEA"/>
</dbReference>
<dbReference type="PANTHER" id="PTHR22926:SF5">
    <property type="entry name" value="PHOSPHO-N-ACETYLMURAMOYL-PENTAPEPTIDE-TRANSFERASE HOMOLOG"/>
    <property type="match status" value="1"/>
</dbReference>
<dbReference type="Pfam" id="PF00953">
    <property type="entry name" value="Glycos_transf_4"/>
    <property type="match status" value="1"/>
</dbReference>
<evidence type="ECO:0000256" key="1">
    <source>
        <dbReference type="ARBA" id="ARBA00004141"/>
    </source>
</evidence>
<keyword evidence="7" id="KW-0132">Cell division</keyword>
<dbReference type="PROSITE" id="PS01348">
    <property type="entry name" value="MRAY_2"/>
    <property type="match status" value="1"/>
</dbReference>
<evidence type="ECO:0000256" key="7">
    <source>
        <dbReference type="HAMAP-Rule" id="MF_00038"/>
    </source>
</evidence>
<dbReference type="InterPro" id="IPR018480">
    <property type="entry name" value="PNAcMuramoyl-5peptid_Trfase_CS"/>
</dbReference>
<keyword evidence="7 9" id="KW-0460">Magnesium</keyword>
<comment type="pathway">
    <text evidence="7">Cell wall biogenesis; peptidoglycan biosynthesis.</text>
</comment>
<feature type="binding site" evidence="9">
    <location>
        <position position="251"/>
    </location>
    <ligand>
        <name>Mg(2+)</name>
        <dbReference type="ChEBI" id="CHEBI:18420"/>
    </ligand>
</feature>
<dbReference type="NCBIfam" id="TIGR00445">
    <property type="entry name" value="mraY"/>
    <property type="match status" value="1"/>
</dbReference>
<dbReference type="GO" id="GO:0051301">
    <property type="term" value="P:cell division"/>
    <property type="evidence" value="ECO:0007669"/>
    <property type="project" value="UniProtKB-KW"/>
</dbReference>
<evidence type="ECO:0000256" key="5">
    <source>
        <dbReference type="ARBA" id="ARBA00022989"/>
    </source>
</evidence>
<keyword evidence="7" id="KW-0961">Cell wall biogenesis/degradation</keyword>
<feature type="transmembrane region" description="Helical" evidence="7">
    <location>
        <begin position="74"/>
        <end position="95"/>
    </location>
</feature>
<evidence type="ECO:0000313" key="10">
    <source>
        <dbReference type="EMBL" id="KKS09855.1"/>
    </source>
</evidence>
<dbReference type="AlphaFoldDB" id="A0A0G0WA51"/>
<accession>A0A0G0WA51</accession>
<sequence length="346" mass="38140">MLFIDQFILQQFLRAGLTAFITFALSMTLTPLFTYFAYKNKWWKNARTTTWISNGKEDAEVYSSLHSSKHKRHIPTMAGILIWIPVAIITLVTNFDRTQTWLLLFALVSVGILGLIDDYINIKGLGAGIAGIKAKVKIGWLLAISFAGAFWFYFKLGRSFIDIPIIGVVNIKYWYIPLFILVVVSAANAVNITDGLDGLSGGLLILAFGAYSIISLLQGYYGIAAFCASIVGAVLSYTWFNIFPARFFMGDTGAVSLGATLGVVAMLTDTVFLLPIIASVFVFETLSVIIQLISKKFFGKKVFLSAPIHHHLEAKGWPEPKVTMRFWVIGAISAVFGIVLNLLGKL</sequence>
<feature type="transmembrane region" description="Helical" evidence="7">
    <location>
        <begin position="220"/>
        <end position="240"/>
    </location>
</feature>
<gene>
    <name evidence="7" type="primary">mraY</name>
    <name evidence="10" type="ORF">UU65_C0001G0260</name>
</gene>
<feature type="transmembrane region" description="Helical" evidence="7">
    <location>
        <begin position="198"/>
        <end position="214"/>
    </location>
</feature>
<dbReference type="GO" id="GO:0009252">
    <property type="term" value="P:peptidoglycan biosynthetic process"/>
    <property type="evidence" value="ECO:0007669"/>
    <property type="project" value="UniProtKB-UniRule"/>
</dbReference>
<feature type="transmembrane region" description="Helical" evidence="7">
    <location>
        <begin position="134"/>
        <end position="154"/>
    </location>
</feature>
<comment type="subcellular location">
    <subcellularLocation>
        <location evidence="7">Cell membrane</location>
        <topology evidence="7">Multi-pass membrane protein</topology>
    </subcellularLocation>
    <subcellularLocation>
        <location evidence="1">Membrane</location>
        <topology evidence="1">Multi-pass membrane protein</topology>
    </subcellularLocation>
</comment>
<keyword evidence="5 7" id="KW-1133">Transmembrane helix</keyword>
<dbReference type="GO" id="GO:0046872">
    <property type="term" value="F:metal ion binding"/>
    <property type="evidence" value="ECO:0007669"/>
    <property type="project" value="UniProtKB-KW"/>
</dbReference>
<keyword evidence="6 7" id="KW-0472">Membrane</keyword>
<evidence type="ECO:0000313" key="11">
    <source>
        <dbReference type="Proteomes" id="UP000033869"/>
    </source>
</evidence>
<comment type="similarity">
    <text evidence="2 7">Belongs to the glycosyltransferase 4 family. MraY subfamily.</text>
</comment>
<dbReference type="EC" id="2.7.8.13" evidence="7 8"/>
<comment type="catalytic activity">
    <reaction evidence="7">
        <text>UDP-N-acetyl-alpha-D-muramoyl-L-alanyl-gamma-D-glutamyl-meso-2,6-diaminopimeloyl-D-alanyl-D-alanine + di-trans,octa-cis-undecaprenyl phosphate = di-trans,octa-cis-undecaprenyl diphospho-N-acetyl-alpha-D-muramoyl-L-alanyl-D-glutamyl-meso-2,6-diaminopimeloyl-D-alanyl-D-alanine + UMP</text>
        <dbReference type="Rhea" id="RHEA:28386"/>
        <dbReference type="ChEBI" id="CHEBI:57865"/>
        <dbReference type="ChEBI" id="CHEBI:60392"/>
        <dbReference type="ChEBI" id="CHEBI:61386"/>
        <dbReference type="ChEBI" id="CHEBI:61387"/>
        <dbReference type="EC" id="2.7.8.13"/>
    </reaction>
</comment>
<dbReference type="GO" id="GO:0008963">
    <property type="term" value="F:phospho-N-acetylmuramoyl-pentapeptide-transferase activity"/>
    <property type="evidence" value="ECO:0007669"/>
    <property type="project" value="UniProtKB-UniRule"/>
</dbReference>
<dbReference type="GO" id="GO:0008360">
    <property type="term" value="P:regulation of cell shape"/>
    <property type="evidence" value="ECO:0007669"/>
    <property type="project" value="UniProtKB-KW"/>
</dbReference>
<feature type="transmembrane region" description="Helical" evidence="7">
    <location>
        <begin position="101"/>
        <end position="122"/>
    </location>
</feature>
<feature type="transmembrane region" description="Helical" evidence="7">
    <location>
        <begin position="12"/>
        <end position="38"/>
    </location>
</feature>
<feature type="binding site" evidence="9">
    <location>
        <position position="191"/>
    </location>
    <ligand>
        <name>Mg(2+)</name>
        <dbReference type="ChEBI" id="CHEBI:18420"/>
    </ligand>
</feature>
<dbReference type="PATRIC" id="fig|1618344.3.peg.273"/>
<protein>
    <recommendedName>
        <fullName evidence="7 8">Phospho-N-acetylmuramoyl-pentapeptide-transferase</fullName>
        <ecNumber evidence="7 8">2.7.8.13</ecNumber>
    </recommendedName>
    <alternativeName>
        <fullName evidence="7">UDP-MurNAc-pentapeptide phosphotransferase</fullName>
    </alternativeName>
</protein>
<dbReference type="InterPro" id="IPR000715">
    <property type="entry name" value="Glycosyl_transferase_4"/>
</dbReference>
<comment type="caution">
    <text evidence="10">The sequence shown here is derived from an EMBL/GenBank/DDBJ whole genome shotgun (WGS) entry which is preliminary data.</text>
</comment>
<organism evidence="10 11">
    <name type="scientific">candidate division CPR2 bacterium GW2011_GWC1_41_48</name>
    <dbReference type="NCBI Taxonomy" id="1618344"/>
    <lineage>
        <taxon>Bacteria</taxon>
        <taxon>Bacteria division CPR2</taxon>
    </lineage>
</organism>
<keyword evidence="7" id="KW-0133">Cell shape</keyword>
<dbReference type="UniPathway" id="UPA00219"/>
<name>A0A0G0WA51_UNCC2</name>
<evidence type="ECO:0000256" key="8">
    <source>
        <dbReference type="NCBIfam" id="TIGR00445"/>
    </source>
</evidence>
<keyword evidence="7" id="KW-1003">Cell membrane</keyword>
<keyword evidence="3 7" id="KW-0808">Transferase</keyword>
<dbReference type="InterPro" id="IPR003524">
    <property type="entry name" value="PNAcMuramoyl-5peptid_Trfase"/>
</dbReference>
<keyword evidence="7" id="KW-0131">Cell cycle</keyword>
<feature type="transmembrane region" description="Helical" evidence="7">
    <location>
        <begin position="326"/>
        <end position="344"/>
    </location>
</feature>
<comment type="function">
    <text evidence="7">Catalyzes the initial step of the lipid cycle reactions in the biosynthesis of the cell wall peptidoglycan: transfers peptidoglycan precursor phospho-MurNAc-pentapeptide from UDP-MurNAc-pentapeptide onto the lipid carrier undecaprenyl phosphate, yielding undecaprenyl-pyrophosphoryl-MurNAc-pentapeptide, known as lipid I.</text>
</comment>
<evidence type="ECO:0000256" key="6">
    <source>
        <dbReference type="ARBA" id="ARBA00023136"/>
    </source>
</evidence>
<comment type="cofactor">
    <cofactor evidence="7 9">
        <name>Mg(2+)</name>
        <dbReference type="ChEBI" id="CHEBI:18420"/>
    </cofactor>
</comment>
<dbReference type="GO" id="GO:0005886">
    <property type="term" value="C:plasma membrane"/>
    <property type="evidence" value="ECO:0007669"/>
    <property type="project" value="UniProtKB-SubCell"/>
</dbReference>
<keyword evidence="4 7" id="KW-0812">Transmembrane</keyword>
<evidence type="ECO:0000256" key="9">
    <source>
        <dbReference type="PIRSR" id="PIRSR600715-1"/>
    </source>
</evidence>
<dbReference type="Proteomes" id="UP000033869">
    <property type="component" value="Unassembled WGS sequence"/>
</dbReference>
<keyword evidence="7 9" id="KW-0479">Metal-binding</keyword>
<evidence type="ECO:0000256" key="4">
    <source>
        <dbReference type="ARBA" id="ARBA00022692"/>
    </source>
</evidence>